<dbReference type="EMBL" id="JBHLXP010000001">
    <property type="protein sequence ID" value="MFC0048237.1"/>
    <property type="molecule type" value="Genomic_DNA"/>
</dbReference>
<organism evidence="4 5">
    <name type="scientific">Rheinheimera tilapiae</name>
    <dbReference type="NCBI Taxonomy" id="875043"/>
    <lineage>
        <taxon>Bacteria</taxon>
        <taxon>Pseudomonadati</taxon>
        <taxon>Pseudomonadota</taxon>
        <taxon>Gammaproteobacteria</taxon>
        <taxon>Chromatiales</taxon>
        <taxon>Chromatiaceae</taxon>
        <taxon>Rheinheimera</taxon>
    </lineage>
</organism>
<dbReference type="InterPro" id="IPR008816">
    <property type="entry name" value="Gly_zipper_2TM_dom"/>
</dbReference>
<evidence type="ECO:0000256" key="1">
    <source>
        <dbReference type="ARBA" id="ARBA00004370"/>
    </source>
</evidence>
<sequence>MRYMLLLLPLLTACSSHYGKKHYVMANVTKSEPVYKTIEIHKPKRVCEERQVVQRESDSATPTIVGAIIGGALGNAIGHNSSNKKVGMAAGAVLGGSIGHDVGKQNGSDVVHLQTVCYQAGTEVEYQSVVDGYRVTYQLNGREYTTMLDRDPGAQMPVVVEPPRNR</sequence>
<accession>A0ABV6BBQ9</accession>
<proteinExistence type="predicted"/>
<dbReference type="Proteomes" id="UP001589813">
    <property type="component" value="Unassembled WGS sequence"/>
</dbReference>
<dbReference type="Pfam" id="PF05433">
    <property type="entry name" value="Rick_17kDa_Anti"/>
    <property type="match status" value="1"/>
</dbReference>
<comment type="subcellular location">
    <subcellularLocation>
        <location evidence="1">Membrane</location>
    </subcellularLocation>
</comment>
<protein>
    <submittedName>
        <fullName evidence="4">Glycine zipper 2TM domain-containing protein</fullName>
    </submittedName>
</protein>
<evidence type="ECO:0000256" key="2">
    <source>
        <dbReference type="ARBA" id="ARBA00023136"/>
    </source>
</evidence>
<dbReference type="InterPro" id="IPR051407">
    <property type="entry name" value="Bact_OM_lipoprot/Surf_antigen"/>
</dbReference>
<dbReference type="RefSeq" id="WP_377242230.1">
    <property type="nucleotide sequence ID" value="NZ_JBHLXP010000001.1"/>
</dbReference>
<keyword evidence="2" id="KW-0472">Membrane</keyword>
<dbReference type="PANTHER" id="PTHR35603">
    <property type="match status" value="1"/>
</dbReference>
<feature type="domain" description="Glycine zipper 2TM" evidence="3">
    <location>
        <begin position="62"/>
        <end position="103"/>
    </location>
</feature>
<evidence type="ECO:0000313" key="5">
    <source>
        <dbReference type="Proteomes" id="UP001589813"/>
    </source>
</evidence>
<reference evidence="4 5" key="1">
    <citation type="submission" date="2024-09" db="EMBL/GenBank/DDBJ databases">
        <authorList>
            <person name="Sun Q."/>
            <person name="Mori K."/>
        </authorList>
    </citation>
    <scope>NUCLEOTIDE SEQUENCE [LARGE SCALE GENOMIC DNA]</scope>
    <source>
        <strain evidence="4 5">KCTC 23315</strain>
    </source>
</reference>
<evidence type="ECO:0000313" key="4">
    <source>
        <dbReference type="EMBL" id="MFC0048237.1"/>
    </source>
</evidence>
<keyword evidence="5" id="KW-1185">Reference proteome</keyword>
<evidence type="ECO:0000259" key="3">
    <source>
        <dbReference type="Pfam" id="PF05433"/>
    </source>
</evidence>
<gene>
    <name evidence="4" type="ORF">ACFFJP_08050</name>
</gene>
<dbReference type="PANTHER" id="PTHR35603:SF2">
    <property type="entry name" value="OUTER MEMBRANE LIPOPROTEIN"/>
    <property type="match status" value="1"/>
</dbReference>
<comment type="caution">
    <text evidence="4">The sequence shown here is derived from an EMBL/GenBank/DDBJ whole genome shotgun (WGS) entry which is preliminary data.</text>
</comment>
<name>A0ABV6BBQ9_9GAMM</name>